<dbReference type="InterPro" id="IPR045213">
    <property type="entry name" value="Malic_NAD-bd_bact_type"/>
</dbReference>
<dbReference type="InterPro" id="IPR002505">
    <property type="entry name" value="PTA_PTB"/>
</dbReference>
<keyword evidence="5 9" id="KW-0479">Metal-binding</keyword>
<dbReference type="GO" id="GO:0016616">
    <property type="term" value="F:oxidoreductase activity, acting on the CH-OH group of donors, NAD or NADP as acceptor"/>
    <property type="evidence" value="ECO:0007669"/>
    <property type="project" value="InterPro"/>
</dbReference>
<sequence length="768" mass="83311">MADDKLKETSLRYHKEPVAGKLAIVPTKPLANQRDLARAYSPGVAYACEAIVEDPHAAAEMTIRGNLVGVVTNGTAVLGLGAIGPLAAKPVMEGKAVLFKKFAGINVFDIEVDERDPEKLIDIVASLEPTFGGINLEDIKAPECFIVEAELKKRMNIPVFHDDQHGTAIVAGAAIYNGLRVVGKKLKDIKLVSTGGGAASLACLDVLVSMGLPKENITLVDIEGVVYVGREKDMNPYKDRYALDTDMRTLDDAIEGADVFLGLSAPGILKKEMVAKMADRPFILALANPTPEILPEDALEVKPDAVIATGRSDYPNQVNNVLCFPFLFRGALDVGATTINEEMKVACVKAIADLAYKETSEQVADAYRGEELKFGPDYIIPKPFDPRLILEVAPAVAKAAMDSGVATRPLADVEEYKESLGNFVFKSNMLLQPIIEEAKSLKKRVIYAEGESESVLRAVQAVVDEQMAFPILIGRPEVVASRIDKMGLRLKQGEDFDLINPQKDERYREYWQLYHSLVGRKGVSIEAARTIVRTNTTVIAALAVIRGEADAMICGSYGRFDFHIRYIIEVIGKRCGSQDISTLSTLILPRQTLFLADAFMGVDPTADQIVETTIAAARKVEQFGIKPKIALLSHSNFGSSRAPSARKMRQASRILRDEFPDMEVDGEMHAAAALDESLRNELITDSRLKGSANLLIFPDLDAANICLDMVKNIDNGLLVGPILLGAAQSAHIVTPATSARGIFNMTAIAALDAKNNTPREDIRPGGSD</sequence>
<dbReference type="InterPro" id="IPR036291">
    <property type="entry name" value="NAD(P)-bd_dom_sf"/>
</dbReference>
<evidence type="ECO:0000256" key="1">
    <source>
        <dbReference type="ARBA" id="ARBA00001936"/>
    </source>
</evidence>
<dbReference type="Pfam" id="PF03949">
    <property type="entry name" value="Malic_M"/>
    <property type="match status" value="1"/>
</dbReference>
<feature type="active site" description="Proton acceptor" evidence="8">
    <location>
        <position position="95"/>
    </location>
</feature>
<feature type="binding site" evidence="9">
    <location>
        <position position="138"/>
    </location>
    <ligand>
        <name>a divalent metal cation</name>
        <dbReference type="ChEBI" id="CHEBI:60240"/>
    </ligand>
</feature>
<dbReference type="PIRSF" id="PIRSF036684">
    <property type="entry name" value="ME_PTA"/>
    <property type="match status" value="1"/>
</dbReference>
<feature type="binding site" evidence="10">
    <location>
        <begin position="77"/>
        <end position="84"/>
    </location>
    <ligand>
        <name>NADP(+)</name>
        <dbReference type="ChEBI" id="CHEBI:58349"/>
    </ligand>
</feature>
<dbReference type="GO" id="GO:0004470">
    <property type="term" value="F:malic enzyme activity"/>
    <property type="evidence" value="ECO:0007669"/>
    <property type="project" value="InterPro"/>
</dbReference>
<keyword evidence="7" id="KW-0511">Multifunctional enzyme</keyword>
<evidence type="ECO:0000313" key="14">
    <source>
        <dbReference type="Proteomes" id="UP000319148"/>
    </source>
</evidence>
<dbReference type="Proteomes" id="UP000319148">
    <property type="component" value="Unassembled WGS sequence"/>
</dbReference>
<dbReference type="Gene3D" id="3.40.50.720">
    <property type="entry name" value="NAD(P)-binding Rossmann-like Domain"/>
    <property type="match status" value="1"/>
</dbReference>
<dbReference type="RefSeq" id="WP_139938004.1">
    <property type="nucleotide sequence ID" value="NZ_JBHSYP010000022.1"/>
</dbReference>
<comment type="similarity">
    <text evidence="3">In the N-terminal section; belongs to the malic enzymes family.</text>
</comment>
<evidence type="ECO:0000256" key="8">
    <source>
        <dbReference type="PIRSR" id="PIRSR036684-1"/>
    </source>
</evidence>
<dbReference type="InterPro" id="IPR042113">
    <property type="entry name" value="P_AcTrfase_dom1"/>
</dbReference>
<keyword evidence="6" id="KW-0560">Oxidoreductase</keyword>
<dbReference type="Gene3D" id="3.40.50.10750">
    <property type="entry name" value="Isocitrate/Isopropylmalate dehydrogenase-like"/>
    <property type="match status" value="1"/>
</dbReference>
<dbReference type="GO" id="GO:0016746">
    <property type="term" value="F:acyltransferase activity"/>
    <property type="evidence" value="ECO:0007669"/>
    <property type="project" value="InterPro"/>
</dbReference>
<proteinExistence type="inferred from homology"/>
<dbReference type="InterPro" id="IPR012301">
    <property type="entry name" value="Malic_N_dom"/>
</dbReference>
<dbReference type="InterPro" id="IPR012188">
    <property type="entry name" value="ME_PTA"/>
</dbReference>
<dbReference type="EMBL" id="VFIY01000004">
    <property type="protein sequence ID" value="TPD62754.1"/>
    <property type="molecule type" value="Genomic_DNA"/>
</dbReference>
<feature type="domain" description="Malic enzyme NAD-binding" evidence="11">
    <location>
        <begin position="164"/>
        <end position="401"/>
    </location>
</feature>
<evidence type="ECO:0000313" key="13">
    <source>
        <dbReference type="EMBL" id="TPD62754.1"/>
    </source>
</evidence>
<dbReference type="InterPro" id="IPR051674">
    <property type="entry name" value="Malate_Decarboxylase"/>
</dbReference>
<feature type="binding site" evidence="10">
    <location>
        <position position="288"/>
    </location>
    <ligand>
        <name>NADP(+)</name>
        <dbReference type="ChEBI" id="CHEBI:58349"/>
    </ligand>
</feature>
<evidence type="ECO:0000256" key="5">
    <source>
        <dbReference type="ARBA" id="ARBA00022723"/>
    </source>
</evidence>
<dbReference type="GO" id="GO:0051287">
    <property type="term" value="F:NAD binding"/>
    <property type="evidence" value="ECO:0007669"/>
    <property type="project" value="InterPro"/>
</dbReference>
<dbReference type="InterPro" id="IPR012302">
    <property type="entry name" value="Malic_NAD-bd"/>
</dbReference>
<dbReference type="SUPFAM" id="SSF51735">
    <property type="entry name" value="NAD(P)-binding Rossmann-fold domains"/>
    <property type="match status" value="1"/>
</dbReference>
<dbReference type="OrthoDB" id="9805787at2"/>
<keyword evidence="14" id="KW-1185">Reference proteome</keyword>
<dbReference type="AlphaFoldDB" id="A0A501PS19"/>
<keyword evidence="10" id="KW-0521">NADP</keyword>
<evidence type="ECO:0000256" key="10">
    <source>
        <dbReference type="PIRSR" id="PIRSR036684-3"/>
    </source>
</evidence>
<dbReference type="PANTHER" id="PTHR43237:SF4">
    <property type="entry name" value="NADP-DEPENDENT MALIC ENZYME"/>
    <property type="match status" value="1"/>
</dbReference>
<feature type="domain" description="Malic enzyme N-terminal" evidence="12">
    <location>
        <begin position="19"/>
        <end position="152"/>
    </location>
</feature>
<feature type="binding site" evidence="10">
    <location>
        <position position="163"/>
    </location>
    <ligand>
        <name>a divalent metal cation</name>
        <dbReference type="ChEBI" id="CHEBI:60240"/>
    </ligand>
</feature>
<protein>
    <submittedName>
        <fullName evidence="13">NADP-dependent malic enzyme</fullName>
    </submittedName>
</protein>
<comment type="similarity">
    <text evidence="4">In the C-terminal section; belongs to the phosphate acetyltransferase and butyryltransferase family.</text>
</comment>
<dbReference type="GO" id="GO:0006108">
    <property type="term" value="P:malate metabolic process"/>
    <property type="evidence" value="ECO:0007669"/>
    <property type="project" value="InterPro"/>
</dbReference>
<dbReference type="SMART" id="SM01274">
    <property type="entry name" value="malic"/>
    <property type="match status" value="1"/>
</dbReference>
<evidence type="ECO:0000256" key="2">
    <source>
        <dbReference type="ARBA" id="ARBA00001946"/>
    </source>
</evidence>
<dbReference type="InterPro" id="IPR046346">
    <property type="entry name" value="Aminoacid_DH-like_N_sf"/>
</dbReference>
<dbReference type="Gene3D" id="3.40.50.10950">
    <property type="match status" value="1"/>
</dbReference>
<dbReference type="PANTHER" id="PTHR43237">
    <property type="entry name" value="NADP-DEPENDENT MALIC ENZYME"/>
    <property type="match status" value="1"/>
</dbReference>
<reference evidence="14" key="1">
    <citation type="submission" date="2019-06" db="EMBL/GenBank/DDBJ databases">
        <title>The complete genome of Emcibacter congregatus ZYLT.</title>
        <authorList>
            <person name="Zhao Z."/>
        </authorList>
    </citation>
    <scope>NUCLEOTIDE SEQUENCE [LARGE SCALE GENOMIC DNA]</scope>
    <source>
        <strain evidence="14">MCCC 1A06723</strain>
    </source>
</reference>
<dbReference type="InterPro" id="IPR037062">
    <property type="entry name" value="Malic_N_dom_sf"/>
</dbReference>
<dbReference type="Pfam" id="PF01515">
    <property type="entry name" value="PTA_PTB"/>
    <property type="match status" value="1"/>
</dbReference>
<dbReference type="CDD" id="cd05311">
    <property type="entry name" value="NAD_bind_2_malic_enz"/>
    <property type="match status" value="1"/>
</dbReference>
<evidence type="ECO:0000259" key="12">
    <source>
        <dbReference type="SMART" id="SM01274"/>
    </source>
</evidence>
<feature type="binding site" evidence="9">
    <location>
        <position position="137"/>
    </location>
    <ligand>
        <name>a divalent metal cation</name>
        <dbReference type="ChEBI" id="CHEBI:60240"/>
    </ligand>
</feature>
<dbReference type="GO" id="GO:0046872">
    <property type="term" value="F:metal ion binding"/>
    <property type="evidence" value="ECO:0007669"/>
    <property type="project" value="UniProtKB-KW"/>
</dbReference>
<comment type="caution">
    <text evidence="13">The sequence shown here is derived from an EMBL/GenBank/DDBJ whole genome shotgun (WGS) entry which is preliminary data.</text>
</comment>
<evidence type="ECO:0000256" key="7">
    <source>
        <dbReference type="ARBA" id="ARBA00023268"/>
    </source>
</evidence>
<dbReference type="Gene3D" id="3.40.50.10380">
    <property type="entry name" value="Malic enzyme, N-terminal domain"/>
    <property type="match status" value="1"/>
</dbReference>
<dbReference type="SUPFAM" id="SSF53659">
    <property type="entry name" value="Isocitrate/Isopropylmalate dehydrogenase-like"/>
    <property type="match status" value="1"/>
</dbReference>
<evidence type="ECO:0000256" key="4">
    <source>
        <dbReference type="ARBA" id="ARBA00008756"/>
    </source>
</evidence>
<dbReference type="SUPFAM" id="SSF53223">
    <property type="entry name" value="Aminoacid dehydrogenase-like, N-terminal domain"/>
    <property type="match status" value="1"/>
</dbReference>
<comment type="cofactor">
    <cofactor evidence="1">
        <name>Mn(2+)</name>
        <dbReference type="ChEBI" id="CHEBI:29035"/>
    </cofactor>
</comment>
<dbReference type="FunFam" id="3.40.50.10380:FF:000003">
    <property type="entry name" value="NADP-dependent malic enzyme"/>
    <property type="match status" value="1"/>
</dbReference>
<dbReference type="InterPro" id="IPR042112">
    <property type="entry name" value="P_AcTrfase_dom2"/>
</dbReference>
<dbReference type="Pfam" id="PF00390">
    <property type="entry name" value="malic"/>
    <property type="match status" value="1"/>
</dbReference>
<evidence type="ECO:0000256" key="9">
    <source>
        <dbReference type="PIRSR" id="PIRSR036684-2"/>
    </source>
</evidence>
<comment type="cofactor">
    <cofactor evidence="2">
        <name>Mg(2+)</name>
        <dbReference type="ChEBI" id="CHEBI:18420"/>
    </cofactor>
</comment>
<gene>
    <name evidence="13" type="ORF">FIV46_01360</name>
</gene>
<evidence type="ECO:0000259" key="11">
    <source>
        <dbReference type="SMART" id="SM00919"/>
    </source>
</evidence>
<organism evidence="13 14">
    <name type="scientific">Emcibacter nanhaiensis</name>
    <dbReference type="NCBI Taxonomy" id="1505037"/>
    <lineage>
        <taxon>Bacteria</taxon>
        <taxon>Pseudomonadati</taxon>
        <taxon>Pseudomonadota</taxon>
        <taxon>Alphaproteobacteria</taxon>
        <taxon>Emcibacterales</taxon>
        <taxon>Emcibacteraceae</taxon>
        <taxon>Emcibacter</taxon>
    </lineage>
</organism>
<evidence type="ECO:0000256" key="3">
    <source>
        <dbReference type="ARBA" id="ARBA00007686"/>
    </source>
</evidence>
<accession>A0A501PS19</accession>
<dbReference type="SMART" id="SM00919">
    <property type="entry name" value="Malic_M"/>
    <property type="match status" value="1"/>
</dbReference>
<dbReference type="FunFam" id="3.40.50.720:FF:000095">
    <property type="entry name" value="NADP-dependent malic enzyme"/>
    <property type="match status" value="1"/>
</dbReference>
<evidence type="ECO:0000256" key="6">
    <source>
        <dbReference type="ARBA" id="ARBA00023002"/>
    </source>
</evidence>
<name>A0A501PS19_9PROT</name>